<dbReference type="SMART" id="SM00326">
    <property type="entry name" value="SH3"/>
    <property type="match status" value="1"/>
</dbReference>
<reference evidence="5 6" key="1">
    <citation type="journal article" date="2016" name="Proc. Natl. Acad. Sci. U.S.A.">
        <title>Comparative genomics of biotechnologically important yeasts.</title>
        <authorList>
            <person name="Riley R."/>
            <person name="Haridas S."/>
            <person name="Wolfe K.H."/>
            <person name="Lopes M.R."/>
            <person name="Hittinger C.T."/>
            <person name="Goeker M."/>
            <person name="Salamov A.A."/>
            <person name="Wisecaver J.H."/>
            <person name="Long T.M."/>
            <person name="Calvey C.H."/>
            <person name="Aerts A.L."/>
            <person name="Barry K.W."/>
            <person name="Choi C."/>
            <person name="Clum A."/>
            <person name="Coughlan A.Y."/>
            <person name="Deshpande S."/>
            <person name="Douglass A.P."/>
            <person name="Hanson S.J."/>
            <person name="Klenk H.-P."/>
            <person name="LaButti K.M."/>
            <person name="Lapidus A."/>
            <person name="Lindquist E.A."/>
            <person name="Lipzen A.M."/>
            <person name="Meier-Kolthoff J.P."/>
            <person name="Ohm R.A."/>
            <person name="Otillar R.P."/>
            <person name="Pangilinan J.L."/>
            <person name="Peng Y."/>
            <person name="Rokas A."/>
            <person name="Rosa C.A."/>
            <person name="Scheuner C."/>
            <person name="Sibirny A.A."/>
            <person name="Slot J.C."/>
            <person name="Stielow J.B."/>
            <person name="Sun H."/>
            <person name="Kurtzman C.P."/>
            <person name="Blackwell M."/>
            <person name="Grigoriev I.V."/>
            <person name="Jeffries T.W."/>
        </authorList>
    </citation>
    <scope>NUCLEOTIDE SEQUENCE [LARGE SCALE GENOMIC DNA]</scope>
    <source>
        <strain evidence="5 6">DSM 6958</strain>
    </source>
</reference>
<dbReference type="PANTHER" id="PTHR47775:SF1">
    <property type="entry name" value="BUD SITE SELECTION PROTEIN 14"/>
    <property type="match status" value="1"/>
</dbReference>
<dbReference type="PANTHER" id="PTHR47775">
    <property type="entry name" value="BUD SITE SELECTION PROTEIN 14"/>
    <property type="match status" value="1"/>
</dbReference>
<feature type="compositionally biased region" description="Basic and acidic residues" evidence="3">
    <location>
        <begin position="486"/>
        <end position="496"/>
    </location>
</feature>
<dbReference type="GO" id="GO:0030950">
    <property type="term" value="P:establishment or maintenance of actin cytoskeleton polarity"/>
    <property type="evidence" value="ECO:0007669"/>
    <property type="project" value="TreeGrafter"/>
</dbReference>
<dbReference type="OrthoDB" id="196165at2759"/>
<feature type="compositionally biased region" description="Polar residues" evidence="3">
    <location>
        <begin position="15"/>
        <end position="29"/>
    </location>
</feature>
<feature type="compositionally biased region" description="Basic and acidic residues" evidence="3">
    <location>
        <begin position="68"/>
        <end position="80"/>
    </location>
</feature>
<dbReference type="InterPro" id="IPR001452">
    <property type="entry name" value="SH3_domain"/>
</dbReference>
<evidence type="ECO:0000313" key="6">
    <source>
        <dbReference type="Proteomes" id="UP000095009"/>
    </source>
</evidence>
<dbReference type="EMBL" id="KV454406">
    <property type="protein sequence ID" value="ODQ68001.1"/>
    <property type="molecule type" value="Genomic_DNA"/>
</dbReference>
<evidence type="ECO:0000256" key="2">
    <source>
        <dbReference type="PROSITE-ProRule" id="PRU00192"/>
    </source>
</evidence>
<gene>
    <name evidence="5" type="ORF">NADFUDRAFT_81106</name>
</gene>
<feature type="compositionally biased region" description="Low complexity" evidence="3">
    <location>
        <begin position="220"/>
        <end position="231"/>
    </location>
</feature>
<feature type="region of interest" description="Disordered" evidence="3">
    <location>
        <begin position="594"/>
        <end position="659"/>
    </location>
</feature>
<evidence type="ECO:0000313" key="5">
    <source>
        <dbReference type="EMBL" id="ODQ68001.1"/>
    </source>
</evidence>
<feature type="region of interest" description="Disordered" evidence="3">
    <location>
        <begin position="447"/>
        <end position="560"/>
    </location>
</feature>
<dbReference type="STRING" id="857566.A0A1E3PRF7"/>
<feature type="compositionally biased region" description="Polar residues" evidence="3">
    <location>
        <begin position="617"/>
        <end position="626"/>
    </location>
</feature>
<protein>
    <recommendedName>
        <fullName evidence="4">SH3 domain-containing protein</fullName>
    </recommendedName>
</protein>
<evidence type="ECO:0000256" key="3">
    <source>
        <dbReference type="SAM" id="MobiDB-lite"/>
    </source>
</evidence>
<organism evidence="5 6">
    <name type="scientific">Nadsonia fulvescens var. elongata DSM 6958</name>
    <dbReference type="NCBI Taxonomy" id="857566"/>
    <lineage>
        <taxon>Eukaryota</taxon>
        <taxon>Fungi</taxon>
        <taxon>Dikarya</taxon>
        <taxon>Ascomycota</taxon>
        <taxon>Saccharomycotina</taxon>
        <taxon>Dipodascomycetes</taxon>
        <taxon>Dipodascales</taxon>
        <taxon>Dipodascales incertae sedis</taxon>
        <taxon>Nadsonia</taxon>
    </lineage>
</organism>
<feature type="compositionally biased region" description="Low complexity" evidence="3">
    <location>
        <begin position="543"/>
        <end position="552"/>
    </location>
</feature>
<keyword evidence="6" id="KW-1185">Reference proteome</keyword>
<name>A0A1E3PRF7_9ASCO</name>
<feature type="compositionally biased region" description="Basic and acidic residues" evidence="3">
    <location>
        <begin position="290"/>
        <end position="310"/>
    </location>
</feature>
<dbReference type="GO" id="GO:0008104">
    <property type="term" value="P:intracellular protein localization"/>
    <property type="evidence" value="ECO:0007669"/>
    <property type="project" value="TreeGrafter"/>
</dbReference>
<evidence type="ECO:0000256" key="1">
    <source>
        <dbReference type="ARBA" id="ARBA00022443"/>
    </source>
</evidence>
<keyword evidence="1 2" id="KW-0728">SH3 domain</keyword>
<feature type="region of interest" description="Disordered" evidence="3">
    <location>
        <begin position="1"/>
        <end position="97"/>
    </location>
</feature>
<dbReference type="GO" id="GO:0051286">
    <property type="term" value="C:cell tip"/>
    <property type="evidence" value="ECO:0007669"/>
    <property type="project" value="TreeGrafter"/>
</dbReference>
<feature type="region of interest" description="Disordered" evidence="3">
    <location>
        <begin position="272"/>
        <end position="310"/>
    </location>
</feature>
<feature type="compositionally biased region" description="Polar residues" evidence="3">
    <location>
        <begin position="513"/>
        <end position="525"/>
    </location>
</feature>
<dbReference type="SUPFAM" id="SSF50044">
    <property type="entry name" value="SH3-domain"/>
    <property type="match status" value="1"/>
</dbReference>
<feature type="region of interest" description="Disordered" evidence="3">
    <location>
        <begin position="724"/>
        <end position="747"/>
    </location>
</feature>
<dbReference type="AlphaFoldDB" id="A0A1E3PRF7"/>
<feature type="compositionally biased region" description="Basic and acidic residues" evidence="3">
    <location>
        <begin position="1"/>
        <end position="12"/>
    </location>
</feature>
<feature type="compositionally biased region" description="Polar residues" evidence="3">
    <location>
        <begin position="447"/>
        <end position="464"/>
    </location>
</feature>
<feature type="region of interest" description="Disordered" evidence="3">
    <location>
        <begin position="212"/>
        <end position="231"/>
    </location>
</feature>
<dbReference type="GO" id="GO:0015630">
    <property type="term" value="C:microtubule cytoskeleton"/>
    <property type="evidence" value="ECO:0007669"/>
    <property type="project" value="TreeGrafter"/>
</dbReference>
<feature type="compositionally biased region" description="Acidic residues" evidence="3">
    <location>
        <begin position="272"/>
        <end position="289"/>
    </location>
</feature>
<dbReference type="InterPro" id="IPR036028">
    <property type="entry name" value="SH3-like_dom_sf"/>
</dbReference>
<dbReference type="Proteomes" id="UP000095009">
    <property type="component" value="Unassembled WGS sequence"/>
</dbReference>
<dbReference type="Gene3D" id="2.30.30.40">
    <property type="entry name" value="SH3 Domains"/>
    <property type="match status" value="1"/>
</dbReference>
<evidence type="ECO:0000259" key="4">
    <source>
        <dbReference type="PROSITE" id="PS50002"/>
    </source>
</evidence>
<dbReference type="Pfam" id="PF00018">
    <property type="entry name" value="SH3_1"/>
    <property type="match status" value="1"/>
</dbReference>
<dbReference type="PROSITE" id="PS50002">
    <property type="entry name" value="SH3"/>
    <property type="match status" value="1"/>
</dbReference>
<accession>A0A1E3PRF7</accession>
<feature type="region of interest" description="Disordered" evidence="3">
    <location>
        <begin position="805"/>
        <end position="859"/>
    </location>
</feature>
<feature type="compositionally biased region" description="Low complexity" evidence="3">
    <location>
        <begin position="627"/>
        <end position="645"/>
    </location>
</feature>
<feature type="domain" description="SH3" evidence="4">
    <location>
        <begin position="134"/>
        <end position="195"/>
    </location>
</feature>
<sequence>MPNSHREFEIRSRNIGPTAQQIAHDQVTGSLVIKKKSKSKKVSSFFSRKDHSSSKTSPIKSNYNGELENEKTENNFRNAKDDDDDEDEDNYRHENEHVQLDDIGEQDDIYIDSDDSDELFDRLSSSPSIHEDEIDFSYVYALKTFVATEKGQANAVKGDAMILLNDSNSYWWLVRLAKDSTVGFLPAENIETPAERLARLNKYRNGDVVVATKDEENDTPSDSFSSLSDSLKPSFMQKKSKSSSKKFAKSVMFTGKLIYVSASEYEYSTDDEASVLSESSEELASDLDNEEGKREREDTGREEEDRKDEQLQKVEKTKNIINYQFDDNIDSISISSDDPELNPINMSTPQSLSEVFQPPVSFLESSQTKLDSLQGQDSVGTETSALFIHKTRGPISASADIDKTDFIEIEPLVTKSLTLDQKADSSKPTPHLPYIAPVAPLNFQAQNRSSSISSAPVTKESVQVVSKKPRRQISNNSFFSKLKKNRERDGLADRSSLDSSMSLESLHGRKHSTIVSSEMHPTNDSLPMLLSSPELDRGANTESASSSPTSPTHRNSSSSIAGFFRKRISSRERSPSLTQSPIFNVEPLTISTHTIPPISKPRSENSITHKPIDKGYESTSENHSLQISEGSTSTSTITSASSNITKENDMVPVSKNSGHTNNIFSALKTNQDLPEDDETENHMMIESPILWNPPDAFKSNSMTSTTSSMWSGVSSQVPSYGKVGSSSSNVASSSVTPSSINSSTAPISSPLLRSKSLALSNFSALGNPKFFDDGPVRHMSLDRGRESALRQSVSIASFHAEIDQTNNNTSKDNGKPRFTNNREISGIEPMHELDETEETSQGVDSERNSTMSGSSSMDDDTVIIHTPPMASCNVRELDRESLISDQSLDSITVGITSTSTLASEGDQDADNLPVIMTSPYSVQTSLESLHHVKQRTPIVLHPDIAPIFQASSDKLNELSNRLDIILRNI</sequence>
<proteinExistence type="predicted"/>
<dbReference type="InterPro" id="IPR053039">
    <property type="entry name" value="Polarity_Bud-Selection_Reg"/>
</dbReference>